<comment type="subcellular location">
    <subcellularLocation>
        <location evidence="1 5">Nucleus</location>
    </subcellularLocation>
</comment>
<evidence type="ECO:0000256" key="6">
    <source>
        <dbReference type="PROSITE-ProRule" id="PRU00559"/>
    </source>
</evidence>
<sequence length="328" mass="37591">MEEFYRLNNPVITSYSNGVVGSEAIASTSCGEIHEALMVDDDMLQLEAEVTTGLNMSDMIKTQIVNHPLYPKLVSAYIECQKVGAPPQVASLLEEIGRENHPSRSSIELGADPQLDNFMESYCEVLHQYKNELSKPFDEATMFLTNIELELSNLCKGSFTMMLDSRSAMNDEVSGTPEEEPSSYEEVEMPRNHEPFCTRKTNQDLKEMLLKKYSGYLSSLKKEFLKKRKKEKLPKDARMALLDWWNTHYKWPYPTVIAVQWTEEEKSKLSITTGLDQKQINNWFINQRKRHWKPPEDMRFVLMDGVGAGECMKGSNFYDNGETGSHVI</sequence>
<dbReference type="SMART" id="SM00389">
    <property type="entry name" value="HOX"/>
    <property type="match status" value="1"/>
</dbReference>
<dbReference type="GO" id="GO:0005634">
    <property type="term" value="C:nucleus"/>
    <property type="evidence" value="ECO:0007669"/>
    <property type="project" value="UniProtKB-SubCell"/>
</dbReference>
<dbReference type="PROSITE" id="PS00027">
    <property type="entry name" value="HOMEOBOX_1"/>
    <property type="match status" value="1"/>
</dbReference>
<dbReference type="InterPro" id="IPR001356">
    <property type="entry name" value="HD"/>
</dbReference>
<dbReference type="InterPro" id="IPR005539">
    <property type="entry name" value="ELK_dom"/>
</dbReference>
<feature type="DNA-binding region" description="Homeobox; TALE-type" evidence="5">
    <location>
        <begin position="263"/>
        <end position="295"/>
    </location>
</feature>
<dbReference type="PROSITE" id="PS50071">
    <property type="entry name" value="HOMEOBOX_2"/>
    <property type="match status" value="1"/>
</dbReference>
<dbReference type="Pfam" id="PF03791">
    <property type="entry name" value="KNOX2"/>
    <property type="match status" value="1"/>
</dbReference>
<dbReference type="CDD" id="cd00086">
    <property type="entry name" value="homeodomain"/>
    <property type="match status" value="1"/>
</dbReference>
<dbReference type="PANTHER" id="PTHR11850">
    <property type="entry name" value="HOMEOBOX PROTEIN TRANSCRIPTION FACTORS"/>
    <property type="match status" value="1"/>
</dbReference>
<keyword evidence="2 5" id="KW-0238">DNA-binding</keyword>
<feature type="domain" description="ELK" evidence="8">
    <location>
        <begin position="204"/>
        <end position="224"/>
    </location>
</feature>
<dbReference type="Gramene" id="MELO3C004181.2.1">
    <property type="protein sequence ID" value="MELO3C004181.2.1"/>
    <property type="gene ID" value="MELO3C004181.2"/>
</dbReference>
<dbReference type="SMART" id="SM01255">
    <property type="entry name" value="KNOX1"/>
    <property type="match status" value="1"/>
</dbReference>
<dbReference type="SMART" id="SM01188">
    <property type="entry name" value="ELK"/>
    <property type="match status" value="1"/>
</dbReference>
<dbReference type="Pfam" id="PF03789">
    <property type="entry name" value="ELK"/>
    <property type="match status" value="1"/>
</dbReference>
<dbReference type="InterPro" id="IPR008422">
    <property type="entry name" value="KN_HD"/>
</dbReference>
<dbReference type="InterPro" id="IPR017970">
    <property type="entry name" value="Homeobox_CS"/>
</dbReference>
<dbReference type="EnsemblPlants" id="MELO3C004181.2.1">
    <property type="protein sequence ID" value="MELO3C004181.2.1"/>
    <property type="gene ID" value="MELO3C004181.2"/>
</dbReference>
<reference evidence="9" key="1">
    <citation type="submission" date="2023-03" db="UniProtKB">
        <authorList>
            <consortium name="EnsemblPlants"/>
        </authorList>
    </citation>
    <scope>IDENTIFICATION</scope>
</reference>
<evidence type="ECO:0000256" key="5">
    <source>
        <dbReference type="PROSITE-ProRule" id="PRU00108"/>
    </source>
</evidence>
<dbReference type="AlphaFoldDB" id="A0A9I9CIK8"/>
<keyword evidence="3 5" id="KW-0371">Homeobox</keyword>
<evidence type="ECO:0000259" key="8">
    <source>
        <dbReference type="PROSITE" id="PS51213"/>
    </source>
</evidence>
<protein>
    <recommendedName>
        <fullName evidence="10">Homeobox protein knotted-1-like 1</fullName>
    </recommendedName>
</protein>
<evidence type="ECO:0000259" key="7">
    <source>
        <dbReference type="PROSITE" id="PS50071"/>
    </source>
</evidence>
<dbReference type="InterPro" id="IPR009057">
    <property type="entry name" value="Homeodomain-like_sf"/>
</dbReference>
<dbReference type="SUPFAM" id="SSF46689">
    <property type="entry name" value="Homeodomain-like"/>
    <property type="match status" value="1"/>
</dbReference>
<dbReference type="PROSITE" id="PS51213">
    <property type="entry name" value="ELK"/>
    <property type="match status" value="1"/>
</dbReference>
<evidence type="ECO:0000313" key="9">
    <source>
        <dbReference type="EnsemblPlants" id="MELO3C004181.2.1"/>
    </source>
</evidence>
<dbReference type="GO" id="GO:0000981">
    <property type="term" value="F:DNA-binding transcription factor activity, RNA polymerase II-specific"/>
    <property type="evidence" value="ECO:0007669"/>
    <property type="project" value="InterPro"/>
</dbReference>
<evidence type="ECO:0008006" key="10">
    <source>
        <dbReference type="Google" id="ProtNLM"/>
    </source>
</evidence>
<accession>A0A9I9CIK8</accession>
<dbReference type="Pfam" id="PF03790">
    <property type="entry name" value="KNOX1"/>
    <property type="match status" value="1"/>
</dbReference>
<proteinExistence type="inferred from homology"/>
<dbReference type="SMART" id="SM01256">
    <property type="entry name" value="KNOX2"/>
    <property type="match status" value="1"/>
</dbReference>
<evidence type="ECO:0000256" key="2">
    <source>
        <dbReference type="ARBA" id="ARBA00023125"/>
    </source>
</evidence>
<dbReference type="InterPro" id="IPR005541">
    <property type="entry name" value="KNOX2"/>
</dbReference>
<evidence type="ECO:0000256" key="3">
    <source>
        <dbReference type="ARBA" id="ARBA00023155"/>
    </source>
</evidence>
<evidence type="ECO:0000256" key="1">
    <source>
        <dbReference type="ARBA" id="ARBA00004123"/>
    </source>
</evidence>
<name>A0A9I9CIK8_CUCME</name>
<dbReference type="GO" id="GO:0003677">
    <property type="term" value="F:DNA binding"/>
    <property type="evidence" value="ECO:0007669"/>
    <property type="project" value="UniProtKB-UniRule"/>
</dbReference>
<dbReference type="Pfam" id="PF05920">
    <property type="entry name" value="Homeobox_KN"/>
    <property type="match status" value="1"/>
</dbReference>
<comment type="similarity">
    <text evidence="6">Belongs to the TALE/KNOX homeobox family.</text>
</comment>
<keyword evidence="4 5" id="KW-0539">Nucleus</keyword>
<dbReference type="Gene3D" id="1.10.10.60">
    <property type="entry name" value="Homeodomain-like"/>
    <property type="match status" value="1"/>
</dbReference>
<dbReference type="InterPro" id="IPR005540">
    <property type="entry name" value="KNOX1"/>
</dbReference>
<dbReference type="InterPro" id="IPR050224">
    <property type="entry name" value="TALE_homeobox"/>
</dbReference>
<organism evidence="9">
    <name type="scientific">Cucumis melo</name>
    <name type="common">Muskmelon</name>
    <dbReference type="NCBI Taxonomy" id="3656"/>
    <lineage>
        <taxon>Eukaryota</taxon>
        <taxon>Viridiplantae</taxon>
        <taxon>Streptophyta</taxon>
        <taxon>Embryophyta</taxon>
        <taxon>Tracheophyta</taxon>
        <taxon>Spermatophyta</taxon>
        <taxon>Magnoliopsida</taxon>
        <taxon>eudicotyledons</taxon>
        <taxon>Gunneridae</taxon>
        <taxon>Pentapetalae</taxon>
        <taxon>rosids</taxon>
        <taxon>fabids</taxon>
        <taxon>Cucurbitales</taxon>
        <taxon>Cucurbitaceae</taxon>
        <taxon>Benincaseae</taxon>
        <taxon>Cucumis</taxon>
    </lineage>
</organism>
<feature type="domain" description="Homeobox" evidence="7">
    <location>
        <begin position="262"/>
        <end position="294"/>
    </location>
</feature>
<evidence type="ECO:0000256" key="4">
    <source>
        <dbReference type="ARBA" id="ARBA00023242"/>
    </source>
</evidence>